<evidence type="ECO:0000256" key="7">
    <source>
        <dbReference type="ARBA" id="ARBA00023237"/>
    </source>
</evidence>
<dbReference type="Proteomes" id="UP000320300">
    <property type="component" value="Unassembled WGS sequence"/>
</dbReference>
<dbReference type="InterPro" id="IPR039426">
    <property type="entry name" value="TonB-dep_rcpt-like"/>
</dbReference>
<evidence type="ECO:0000313" key="13">
    <source>
        <dbReference type="EMBL" id="SMO87164.1"/>
    </source>
</evidence>
<evidence type="ECO:0000256" key="4">
    <source>
        <dbReference type="ARBA" id="ARBA00022692"/>
    </source>
</evidence>
<evidence type="ECO:0000256" key="9">
    <source>
        <dbReference type="RuleBase" id="RU003357"/>
    </source>
</evidence>
<evidence type="ECO:0000259" key="12">
    <source>
        <dbReference type="Pfam" id="PF07715"/>
    </source>
</evidence>
<name>A0A521ETC9_9SPHI</name>
<dbReference type="NCBIfam" id="TIGR04056">
    <property type="entry name" value="OMP_RagA_SusC"/>
    <property type="match status" value="1"/>
</dbReference>
<evidence type="ECO:0000256" key="2">
    <source>
        <dbReference type="ARBA" id="ARBA00022448"/>
    </source>
</evidence>
<evidence type="ECO:0000256" key="1">
    <source>
        <dbReference type="ARBA" id="ARBA00004571"/>
    </source>
</evidence>
<keyword evidence="4 8" id="KW-0812">Transmembrane</keyword>
<sequence length="1000" mass="107912">MNKLRPKLSGIKGYCSILCLAFLFSFTNSYAQTITVKGVVKDAQGVTIPSVTIVIKGTTKGTTSDMNGAYAIAATKGSTLVFRFVGYEAKEVVVGDQSTINVALADVSNKLNDVVVVGYGTTTKKELTSAITTIKAEQFNAGVVSTPAELLEGKVAGLNITGDGNPNSTPTVTLRGPSSLRGGDASIPFYIIDGVPGADFKLLAPSDIASIDVLKDASAAAIYGTRATNGVIIVTTKKGRSGQLRMTYDAYGSVKSVANEFEVATAAQQRAYVQANGLSFTPANDNGGNTDWQKAVERDNAYAQNHNLSFGGGTDKTIFGGSVNYLSDQGIVKGSDLKRFIGRLNLSQKTLNDKLKLDFSVSNSVSNSNLIVDDMPLATTNGQNPGLFKSVVQYLPTRTIYNANGSFYNDPTLQLGYNPVGLITNDTYKQKVNLMLANTRAELQLPFGIVYNLNIAYQSRKTDNSTYYNQASELAPNLGGKAIRSTYEDTKKLMEHYLTYDHKFGDKHDLKALVGYSYDETNTGDGFQSVAQNFPGDATGSNNLALGYQTGNRADFGSVQEQTLKLISFYSRLNYSYLGKYILQASIRRDGSNAFGTNNQWGYFPAGSAAWRIIDEDFMKSQKIFDDLKVRVGYGKTGNSLGFSPYTPLTLYGTKGSFSTGGAYVGAVGVIQNPNPDLKWESTATTNAGIDFSLLKGRLGGSVDVYNKKTTDMIYDKPVSLINNFVSTTVSNVGSMSNKGVEISLNGTPVKTEDFTWGVYGNISFNKNKITSLGSNISKIYAGGPEGPGQSGIRVSIIEAGYPLGEFYTLKYLGVVNGVSTFMGANGQPTTTPKSTDQTYAGNAQPTYIFGFGNDFSYKKWTLNFFFRGQGGNKIMNASLASFNTPAQASTHGIPTITLSEPVTDINANLYSTKYLEDGKFIRLSNATLAYKFKIAGNYVHNLRVYITGTNLLTITKYRGVDPELSLNLNNQQSGQFIGVDSNNFYPRTRSFLAGLQLDL</sequence>
<dbReference type="NCBIfam" id="TIGR04057">
    <property type="entry name" value="SusC_RagA_signa"/>
    <property type="match status" value="1"/>
</dbReference>
<dbReference type="SUPFAM" id="SSF56935">
    <property type="entry name" value="Porins"/>
    <property type="match status" value="1"/>
</dbReference>
<feature type="domain" description="TonB-dependent receptor plug" evidence="12">
    <location>
        <begin position="124"/>
        <end position="231"/>
    </location>
</feature>
<feature type="signal peptide" evidence="10">
    <location>
        <begin position="1"/>
        <end position="31"/>
    </location>
</feature>
<dbReference type="EMBL" id="FXTN01000009">
    <property type="protein sequence ID" value="SMO87164.1"/>
    <property type="molecule type" value="Genomic_DNA"/>
</dbReference>
<evidence type="ECO:0000256" key="10">
    <source>
        <dbReference type="SAM" id="SignalP"/>
    </source>
</evidence>
<dbReference type="Gene3D" id="2.170.130.10">
    <property type="entry name" value="TonB-dependent receptor, plug domain"/>
    <property type="match status" value="1"/>
</dbReference>
<proteinExistence type="inferred from homology"/>
<dbReference type="Gene3D" id="2.40.170.20">
    <property type="entry name" value="TonB-dependent receptor, beta-barrel domain"/>
    <property type="match status" value="1"/>
</dbReference>
<keyword evidence="10" id="KW-0732">Signal</keyword>
<dbReference type="AlphaFoldDB" id="A0A521ETC9"/>
<keyword evidence="2 8" id="KW-0813">Transport</keyword>
<feature type="domain" description="TonB-dependent receptor-like beta-barrel" evidence="11">
    <location>
        <begin position="401"/>
        <end position="952"/>
    </location>
</feature>
<evidence type="ECO:0000259" key="11">
    <source>
        <dbReference type="Pfam" id="PF00593"/>
    </source>
</evidence>
<accession>A0A521ETC9</accession>
<dbReference type="Pfam" id="PF07715">
    <property type="entry name" value="Plug"/>
    <property type="match status" value="1"/>
</dbReference>
<dbReference type="InterPro" id="IPR008969">
    <property type="entry name" value="CarboxyPept-like_regulatory"/>
</dbReference>
<dbReference type="Pfam" id="PF00593">
    <property type="entry name" value="TonB_dep_Rec_b-barrel"/>
    <property type="match status" value="1"/>
</dbReference>
<comment type="similarity">
    <text evidence="8 9">Belongs to the TonB-dependent receptor family.</text>
</comment>
<feature type="chain" id="PRO_5021761145" evidence="10">
    <location>
        <begin position="32"/>
        <end position="1000"/>
    </location>
</feature>
<protein>
    <submittedName>
        <fullName evidence="13">Iron complex outermembrane recepter protein</fullName>
    </submittedName>
</protein>
<dbReference type="Gene3D" id="2.60.40.1120">
    <property type="entry name" value="Carboxypeptidase-like, regulatory domain"/>
    <property type="match status" value="1"/>
</dbReference>
<dbReference type="InterPro" id="IPR036942">
    <property type="entry name" value="Beta-barrel_TonB_sf"/>
</dbReference>
<evidence type="ECO:0000313" key="14">
    <source>
        <dbReference type="Proteomes" id="UP000320300"/>
    </source>
</evidence>
<evidence type="ECO:0000256" key="5">
    <source>
        <dbReference type="ARBA" id="ARBA00023077"/>
    </source>
</evidence>
<dbReference type="InterPro" id="IPR023996">
    <property type="entry name" value="TonB-dep_OMP_SusC/RagA"/>
</dbReference>
<evidence type="ECO:0000256" key="3">
    <source>
        <dbReference type="ARBA" id="ARBA00022452"/>
    </source>
</evidence>
<dbReference type="InterPro" id="IPR000531">
    <property type="entry name" value="Beta-barrel_TonB"/>
</dbReference>
<dbReference type="RefSeq" id="WP_142529537.1">
    <property type="nucleotide sequence ID" value="NZ_CBCSJO010000009.1"/>
</dbReference>
<keyword evidence="3 8" id="KW-1134">Transmembrane beta strand</keyword>
<dbReference type="GO" id="GO:0009279">
    <property type="term" value="C:cell outer membrane"/>
    <property type="evidence" value="ECO:0007669"/>
    <property type="project" value="UniProtKB-SubCell"/>
</dbReference>
<dbReference type="InterPro" id="IPR023997">
    <property type="entry name" value="TonB-dep_OMP_SusC/RagA_CS"/>
</dbReference>
<organism evidence="13 14">
    <name type="scientific">Pedobacter westerhofensis</name>
    <dbReference type="NCBI Taxonomy" id="425512"/>
    <lineage>
        <taxon>Bacteria</taxon>
        <taxon>Pseudomonadati</taxon>
        <taxon>Bacteroidota</taxon>
        <taxon>Sphingobacteriia</taxon>
        <taxon>Sphingobacteriales</taxon>
        <taxon>Sphingobacteriaceae</taxon>
        <taxon>Pedobacter</taxon>
    </lineage>
</organism>
<reference evidence="13 14" key="1">
    <citation type="submission" date="2017-05" db="EMBL/GenBank/DDBJ databases">
        <authorList>
            <person name="Varghese N."/>
            <person name="Submissions S."/>
        </authorList>
    </citation>
    <scope>NUCLEOTIDE SEQUENCE [LARGE SCALE GENOMIC DNA]</scope>
    <source>
        <strain evidence="13 14">DSM 19036</strain>
    </source>
</reference>
<dbReference type="InterPro" id="IPR012910">
    <property type="entry name" value="Plug_dom"/>
</dbReference>
<evidence type="ECO:0000256" key="8">
    <source>
        <dbReference type="PROSITE-ProRule" id="PRU01360"/>
    </source>
</evidence>
<dbReference type="PROSITE" id="PS52016">
    <property type="entry name" value="TONB_DEPENDENT_REC_3"/>
    <property type="match status" value="1"/>
</dbReference>
<keyword evidence="5 9" id="KW-0798">TonB box</keyword>
<gene>
    <name evidence="13" type="ORF">SAMN06265348_109116</name>
</gene>
<evidence type="ECO:0000256" key="6">
    <source>
        <dbReference type="ARBA" id="ARBA00023136"/>
    </source>
</evidence>
<dbReference type="SUPFAM" id="SSF49464">
    <property type="entry name" value="Carboxypeptidase regulatory domain-like"/>
    <property type="match status" value="1"/>
</dbReference>
<keyword evidence="7 8" id="KW-0998">Cell outer membrane</keyword>
<keyword evidence="14" id="KW-1185">Reference proteome</keyword>
<dbReference type="OrthoDB" id="9768177at2"/>
<dbReference type="Pfam" id="PF13715">
    <property type="entry name" value="CarbopepD_reg_2"/>
    <property type="match status" value="1"/>
</dbReference>
<dbReference type="InterPro" id="IPR037066">
    <property type="entry name" value="Plug_dom_sf"/>
</dbReference>
<keyword evidence="6 8" id="KW-0472">Membrane</keyword>
<comment type="subcellular location">
    <subcellularLocation>
        <location evidence="1 8">Cell outer membrane</location>
        <topology evidence="1 8">Multi-pass membrane protein</topology>
    </subcellularLocation>
</comment>